<sequence length="251" mass="26457">MGIGAMVTMLMPAVAGVVVEWRRGQGFLAVANWKAFRVRWKRGLGQVLLWSVLVMLLITLAMTAMTFVSGAVPGGGTVQADVDLSAFAPGAPSIQFWVFLAGTFVQAMIAGLTINGVLAFGEEYGWRGVLLELLRPLGYVRANLLIGVLWGLWHAPLIMLGHNYGPNWAVGIPLFVLFTTPFSFLLSWVRERTGTVAAAAIVHGAFNGLAGAFVLGLADANNLIAPPVGVLGAVAMGIAAGAICWLPARSS</sequence>
<keyword evidence="3" id="KW-0482">Metalloprotease</keyword>
<keyword evidence="4" id="KW-1185">Reference proteome</keyword>
<dbReference type="PANTHER" id="PTHR35797">
    <property type="entry name" value="PROTEASE-RELATED"/>
    <property type="match status" value="1"/>
</dbReference>
<dbReference type="AlphaFoldDB" id="A0A7G7CSH8"/>
<dbReference type="KEGG" id="cik:H0194_05970"/>
<feature type="transmembrane region" description="Helical" evidence="1">
    <location>
        <begin position="224"/>
        <end position="246"/>
    </location>
</feature>
<reference evidence="3 4" key="1">
    <citation type="submission" date="2020-07" db="EMBL/GenBank/DDBJ databases">
        <title>Complete genome and description of Corynebacterium incognita strain Marseille-Q3630 sp. nov.</title>
        <authorList>
            <person name="Boxberger M."/>
        </authorList>
    </citation>
    <scope>NUCLEOTIDE SEQUENCE [LARGE SCALE GENOMIC DNA]</scope>
    <source>
        <strain evidence="3 4">Marseille-Q3630</strain>
    </source>
</reference>
<dbReference type="GO" id="GO:0006508">
    <property type="term" value="P:proteolysis"/>
    <property type="evidence" value="ECO:0007669"/>
    <property type="project" value="UniProtKB-KW"/>
</dbReference>
<protein>
    <submittedName>
        <fullName evidence="3">CPBP family intramembrane metalloprotease</fullName>
    </submittedName>
</protein>
<dbReference type="GO" id="GO:0080120">
    <property type="term" value="P:CAAX-box protein maturation"/>
    <property type="evidence" value="ECO:0007669"/>
    <property type="project" value="UniProtKB-ARBA"/>
</dbReference>
<organism evidence="3 4">
    <name type="scientific">Corynebacterium incognita</name>
    <dbReference type="NCBI Taxonomy" id="2754725"/>
    <lineage>
        <taxon>Bacteria</taxon>
        <taxon>Bacillati</taxon>
        <taxon>Actinomycetota</taxon>
        <taxon>Actinomycetes</taxon>
        <taxon>Mycobacteriales</taxon>
        <taxon>Corynebacteriaceae</taxon>
        <taxon>Corynebacterium</taxon>
    </lineage>
</organism>
<dbReference type="GO" id="GO:0004175">
    <property type="term" value="F:endopeptidase activity"/>
    <property type="evidence" value="ECO:0007669"/>
    <property type="project" value="UniProtKB-ARBA"/>
</dbReference>
<evidence type="ECO:0000313" key="4">
    <source>
        <dbReference type="Proteomes" id="UP000515743"/>
    </source>
</evidence>
<evidence type="ECO:0000256" key="1">
    <source>
        <dbReference type="SAM" id="Phobius"/>
    </source>
</evidence>
<feature type="domain" description="CAAX prenyl protease 2/Lysostaphin resistance protein A-like" evidence="2">
    <location>
        <begin position="109"/>
        <end position="208"/>
    </location>
</feature>
<feature type="transmembrane region" description="Helical" evidence="1">
    <location>
        <begin position="94"/>
        <end position="121"/>
    </location>
</feature>
<dbReference type="Proteomes" id="UP000515743">
    <property type="component" value="Chromosome"/>
</dbReference>
<feature type="transmembrane region" description="Helical" evidence="1">
    <location>
        <begin position="47"/>
        <end position="74"/>
    </location>
</feature>
<dbReference type="PANTHER" id="PTHR35797:SF1">
    <property type="entry name" value="PROTEASE"/>
    <property type="match status" value="1"/>
</dbReference>
<accession>A0A7G7CSH8</accession>
<dbReference type="GO" id="GO:0008237">
    <property type="term" value="F:metallopeptidase activity"/>
    <property type="evidence" value="ECO:0007669"/>
    <property type="project" value="UniProtKB-KW"/>
</dbReference>
<dbReference type="InterPro" id="IPR003675">
    <property type="entry name" value="Rce1/LyrA-like_dom"/>
</dbReference>
<keyword evidence="1" id="KW-0812">Transmembrane</keyword>
<evidence type="ECO:0000259" key="2">
    <source>
        <dbReference type="Pfam" id="PF02517"/>
    </source>
</evidence>
<feature type="transmembrane region" description="Helical" evidence="1">
    <location>
        <begin position="142"/>
        <end position="162"/>
    </location>
</feature>
<feature type="transmembrane region" description="Helical" evidence="1">
    <location>
        <begin position="168"/>
        <end position="189"/>
    </location>
</feature>
<dbReference type="Pfam" id="PF02517">
    <property type="entry name" value="Rce1-like"/>
    <property type="match status" value="1"/>
</dbReference>
<keyword evidence="3" id="KW-0378">Hydrolase</keyword>
<keyword evidence="3" id="KW-0645">Protease</keyword>
<keyword evidence="1" id="KW-0472">Membrane</keyword>
<keyword evidence="1" id="KW-1133">Transmembrane helix</keyword>
<name>A0A7G7CSH8_9CORY</name>
<proteinExistence type="predicted"/>
<evidence type="ECO:0000313" key="3">
    <source>
        <dbReference type="EMBL" id="QNE90544.1"/>
    </source>
</evidence>
<feature type="transmembrane region" description="Helical" evidence="1">
    <location>
        <begin position="196"/>
        <end position="218"/>
    </location>
</feature>
<gene>
    <name evidence="3" type="ORF">H0194_05970</name>
</gene>
<dbReference type="EMBL" id="CP059404">
    <property type="protein sequence ID" value="QNE90544.1"/>
    <property type="molecule type" value="Genomic_DNA"/>
</dbReference>
<dbReference type="InterPro" id="IPR042150">
    <property type="entry name" value="MmRce1-like"/>
</dbReference>